<organism evidence="3 4">
    <name type="scientific">Salininema proteolyticum</name>
    <dbReference type="NCBI Taxonomy" id="1607685"/>
    <lineage>
        <taxon>Bacteria</taxon>
        <taxon>Bacillati</taxon>
        <taxon>Actinomycetota</taxon>
        <taxon>Actinomycetes</taxon>
        <taxon>Glycomycetales</taxon>
        <taxon>Glycomycetaceae</taxon>
        <taxon>Salininema</taxon>
    </lineage>
</organism>
<reference evidence="4" key="1">
    <citation type="journal article" date="2019" name="Int. J. Syst. Evol. Microbiol.">
        <title>The Global Catalogue of Microorganisms (GCM) 10K type strain sequencing project: providing services to taxonomists for standard genome sequencing and annotation.</title>
        <authorList>
            <consortium name="The Broad Institute Genomics Platform"/>
            <consortium name="The Broad Institute Genome Sequencing Center for Infectious Disease"/>
            <person name="Wu L."/>
            <person name="Ma J."/>
        </authorList>
    </citation>
    <scope>NUCLEOTIDE SEQUENCE [LARGE SCALE GENOMIC DNA]</scope>
    <source>
        <strain evidence="4">IBRC-M 10908</strain>
    </source>
</reference>
<dbReference type="Proteomes" id="UP001595823">
    <property type="component" value="Unassembled WGS sequence"/>
</dbReference>
<dbReference type="InterPro" id="IPR016163">
    <property type="entry name" value="Ald_DH_C"/>
</dbReference>
<sequence length="484" mass="50849">MVHTIDNFIDAASAAPTGARYQPVINPATGAVDASAAVSSDTDIDKACNAAARAFTEWSHSTPGQRSHALLQAAASMDGRRRELIDIECRQTGQPRGFVASDDVDAAIDVFRFFAGAARILTGPTAGEYLPGHTSYVRREPVGVCAVMVPFNYPLLMAAWKCAAALATGNTVVLKPSHNTPAAAVALAQLLSEHLPPGAVNVVLGDRNAVSALVTHPAVRYVAATASTSSGVSIATAALADVKQLHLGLGGKSPAIISPDADIEAATEVVARAAFANAGQDCTAASRVIAHRDVHDKVVGLLREHALALKPGSPDSPDSTLGPVATEAQYERIRAVLAGVEDQADLVYGRQPRGERGWFLAPVVVSGFNADCTLATTELFGPVVTVEPYDDLVELTSSLNSGPYGLAASVHTRDHDEAMRAASSLDFGCVWINTHLPLAAEMPHGGFRHSGFGKDLSMVALKEFTRVKHVMHAWNDVPARIARE</sequence>
<dbReference type="Gene3D" id="3.40.605.10">
    <property type="entry name" value="Aldehyde Dehydrogenase, Chain A, domain 1"/>
    <property type="match status" value="1"/>
</dbReference>
<dbReference type="RefSeq" id="WP_380623181.1">
    <property type="nucleotide sequence ID" value="NZ_JBHSDK010000023.1"/>
</dbReference>
<gene>
    <name evidence="3" type="ORF">ACFPET_16675</name>
</gene>
<dbReference type="Gene3D" id="3.40.309.10">
    <property type="entry name" value="Aldehyde Dehydrogenase, Chain A, domain 2"/>
    <property type="match status" value="1"/>
</dbReference>
<evidence type="ECO:0000256" key="1">
    <source>
        <dbReference type="ARBA" id="ARBA00023002"/>
    </source>
</evidence>
<feature type="domain" description="Aldehyde dehydrogenase" evidence="2">
    <location>
        <begin position="20"/>
        <end position="470"/>
    </location>
</feature>
<dbReference type="InterPro" id="IPR016161">
    <property type="entry name" value="Ald_DH/histidinol_DH"/>
</dbReference>
<name>A0ABV8U1G5_9ACTN</name>
<dbReference type="InterPro" id="IPR015590">
    <property type="entry name" value="Aldehyde_DH_dom"/>
</dbReference>
<protein>
    <submittedName>
        <fullName evidence="3">Aldehyde dehydrogenase family protein</fullName>
    </submittedName>
</protein>
<evidence type="ECO:0000259" key="2">
    <source>
        <dbReference type="Pfam" id="PF00171"/>
    </source>
</evidence>
<dbReference type="PROSITE" id="PS00070">
    <property type="entry name" value="ALDEHYDE_DEHYDR_CYS"/>
    <property type="match status" value="1"/>
</dbReference>
<keyword evidence="1" id="KW-0560">Oxidoreductase</keyword>
<evidence type="ECO:0000313" key="3">
    <source>
        <dbReference type="EMBL" id="MFC4336837.1"/>
    </source>
</evidence>
<dbReference type="PANTHER" id="PTHR11699">
    <property type="entry name" value="ALDEHYDE DEHYDROGENASE-RELATED"/>
    <property type="match status" value="1"/>
</dbReference>
<dbReference type="SUPFAM" id="SSF53720">
    <property type="entry name" value="ALDH-like"/>
    <property type="match status" value="1"/>
</dbReference>
<keyword evidence="4" id="KW-1185">Reference proteome</keyword>
<proteinExistence type="predicted"/>
<dbReference type="EMBL" id="JBHSDK010000023">
    <property type="protein sequence ID" value="MFC4336837.1"/>
    <property type="molecule type" value="Genomic_DNA"/>
</dbReference>
<evidence type="ECO:0000313" key="4">
    <source>
        <dbReference type="Proteomes" id="UP001595823"/>
    </source>
</evidence>
<comment type="caution">
    <text evidence="3">The sequence shown here is derived from an EMBL/GenBank/DDBJ whole genome shotgun (WGS) entry which is preliminary data.</text>
</comment>
<dbReference type="InterPro" id="IPR016160">
    <property type="entry name" value="Ald_DH_CS_CYS"/>
</dbReference>
<dbReference type="InterPro" id="IPR016162">
    <property type="entry name" value="Ald_DH_N"/>
</dbReference>
<dbReference type="Pfam" id="PF00171">
    <property type="entry name" value="Aldedh"/>
    <property type="match status" value="1"/>
</dbReference>
<accession>A0ABV8U1G5</accession>